<sequence length="331" mass="35330">MKMKTMQSERKVFSSSILSKPATSLMMFLLLLVSLTSCLDDDLSLVSEIQQDFEGITKVEVEGDFLDVEYTGVSGVQNLNLDVALLSNSAKKFEVEYRVIGSTLRVFVSTNNRLFSGSAKGEGTIKLTGPRNMQLDLEVDSGKLTVQNVVTTSSEFEVESGELFLRNVTIPNLEVDIASGTGFMQDIVGNIMVDLSSGKLEMLQVEGNIEAEVASGEILMKDVNGFAKANTSSGKIEMNNVKSIGEISVSTGQLFATNSGLSSQTGLKATSGNIYIQTFSNLRSFNYNITTGSAGSAKVGDAQSSGSLNINNGASQTIRGEVTSGKIEIVN</sequence>
<name>A0ABV6FPH7_9BACT</name>
<reference evidence="2 3" key="1">
    <citation type="submission" date="2024-09" db="EMBL/GenBank/DDBJ databases">
        <authorList>
            <person name="Sun Q."/>
            <person name="Mori K."/>
        </authorList>
    </citation>
    <scope>NUCLEOTIDE SEQUENCE [LARGE SCALE GENOMIC DNA]</scope>
    <source>
        <strain evidence="2 3">CCM 7650</strain>
    </source>
</reference>
<dbReference type="Pfam" id="PF13349">
    <property type="entry name" value="DUF4097"/>
    <property type="match status" value="1"/>
</dbReference>
<evidence type="ECO:0000259" key="1">
    <source>
        <dbReference type="Pfam" id="PF13349"/>
    </source>
</evidence>
<proteinExistence type="predicted"/>
<organism evidence="2 3">
    <name type="scientific">Fontibacter flavus</name>
    <dbReference type="NCBI Taxonomy" id="654838"/>
    <lineage>
        <taxon>Bacteria</taxon>
        <taxon>Pseudomonadati</taxon>
        <taxon>Bacteroidota</taxon>
        <taxon>Cytophagia</taxon>
        <taxon>Cytophagales</taxon>
        <taxon>Cyclobacteriaceae</taxon>
        <taxon>Fontibacter</taxon>
    </lineage>
</organism>
<accession>A0ABV6FPH7</accession>
<dbReference type="Proteomes" id="UP001589797">
    <property type="component" value="Unassembled WGS sequence"/>
</dbReference>
<gene>
    <name evidence="2" type="ORF">ACFFIP_03680</name>
</gene>
<comment type="caution">
    <text evidence="2">The sequence shown here is derived from an EMBL/GenBank/DDBJ whole genome shotgun (WGS) entry which is preliminary data.</text>
</comment>
<evidence type="ECO:0000313" key="2">
    <source>
        <dbReference type="EMBL" id="MFC0261768.1"/>
    </source>
</evidence>
<protein>
    <submittedName>
        <fullName evidence="2">DUF4097 family beta strand repeat-containing protein</fullName>
    </submittedName>
</protein>
<feature type="domain" description="DUF4097" evidence="1">
    <location>
        <begin position="85"/>
        <end position="238"/>
    </location>
</feature>
<dbReference type="InterPro" id="IPR025164">
    <property type="entry name" value="Toastrack_DUF4097"/>
</dbReference>
<keyword evidence="3" id="KW-1185">Reference proteome</keyword>
<evidence type="ECO:0000313" key="3">
    <source>
        <dbReference type="Proteomes" id="UP001589797"/>
    </source>
</evidence>
<dbReference type="EMBL" id="JBHLWI010000007">
    <property type="protein sequence ID" value="MFC0261768.1"/>
    <property type="molecule type" value="Genomic_DNA"/>
</dbReference>